<accession>A0A2I2F108</accession>
<gene>
    <name evidence="2" type="ORF">BDW47DRAFT_78728</name>
</gene>
<keyword evidence="1" id="KW-0812">Transmembrane</keyword>
<evidence type="ECO:0000313" key="3">
    <source>
        <dbReference type="Proteomes" id="UP000234585"/>
    </source>
</evidence>
<sequence length="94" mass="11014">MFTSVEPRASRGFNWTRGAFFHDYVDGEDDSRTRSTWMIALFFFGFPFLFFSFFFSMTPSPFFFFFFLSSLVNRCCPGCYSLVTDVRIPGIKRG</sequence>
<evidence type="ECO:0000313" key="2">
    <source>
        <dbReference type="EMBL" id="PLB34323.1"/>
    </source>
</evidence>
<dbReference type="RefSeq" id="XP_024668335.1">
    <property type="nucleotide sequence ID" value="XM_024819860.1"/>
</dbReference>
<dbReference type="Proteomes" id="UP000234585">
    <property type="component" value="Unassembled WGS sequence"/>
</dbReference>
<proteinExistence type="predicted"/>
<dbReference type="EMBL" id="KZ559181">
    <property type="protein sequence ID" value="PLB34323.1"/>
    <property type="molecule type" value="Genomic_DNA"/>
</dbReference>
<keyword evidence="3" id="KW-1185">Reference proteome</keyword>
<evidence type="ECO:0000256" key="1">
    <source>
        <dbReference type="SAM" id="Phobius"/>
    </source>
</evidence>
<keyword evidence="1" id="KW-1133">Transmembrane helix</keyword>
<feature type="transmembrane region" description="Helical" evidence="1">
    <location>
        <begin position="37"/>
        <end position="56"/>
    </location>
</feature>
<evidence type="ECO:0008006" key="4">
    <source>
        <dbReference type="Google" id="ProtNLM"/>
    </source>
</evidence>
<name>A0A2I2F108_ASPCN</name>
<keyword evidence="1" id="KW-0472">Membrane</keyword>
<organism evidence="2 3">
    <name type="scientific">Aspergillus candidus</name>
    <dbReference type="NCBI Taxonomy" id="41067"/>
    <lineage>
        <taxon>Eukaryota</taxon>
        <taxon>Fungi</taxon>
        <taxon>Dikarya</taxon>
        <taxon>Ascomycota</taxon>
        <taxon>Pezizomycotina</taxon>
        <taxon>Eurotiomycetes</taxon>
        <taxon>Eurotiomycetidae</taxon>
        <taxon>Eurotiales</taxon>
        <taxon>Aspergillaceae</taxon>
        <taxon>Aspergillus</taxon>
        <taxon>Aspergillus subgen. Circumdati</taxon>
    </lineage>
</organism>
<dbReference type="AlphaFoldDB" id="A0A2I2F108"/>
<dbReference type="GeneID" id="36527020"/>
<reference evidence="2 3" key="1">
    <citation type="submission" date="2017-12" db="EMBL/GenBank/DDBJ databases">
        <authorList>
            <consortium name="DOE Joint Genome Institute"/>
            <person name="Haridas S."/>
            <person name="Kjaerbolling I."/>
            <person name="Vesth T.C."/>
            <person name="Frisvad J.C."/>
            <person name="Nybo J.L."/>
            <person name="Theobald S."/>
            <person name="Kuo A."/>
            <person name="Bowyer P."/>
            <person name="Matsuda Y."/>
            <person name="Mondo S."/>
            <person name="Lyhne E.K."/>
            <person name="Kogle M.E."/>
            <person name="Clum A."/>
            <person name="Lipzen A."/>
            <person name="Salamov A."/>
            <person name="Ngan C.Y."/>
            <person name="Daum C."/>
            <person name="Chiniquy J."/>
            <person name="Barry K."/>
            <person name="LaButti K."/>
            <person name="Simmons B.A."/>
            <person name="Magnuson J.K."/>
            <person name="Mortensen U.H."/>
            <person name="Larsen T.O."/>
            <person name="Grigoriev I.V."/>
            <person name="Baker S.E."/>
            <person name="Andersen M.R."/>
            <person name="Nordberg H.P."/>
            <person name="Cantor M.N."/>
            <person name="Hua S.X."/>
        </authorList>
    </citation>
    <scope>NUCLEOTIDE SEQUENCE [LARGE SCALE GENOMIC DNA]</scope>
    <source>
        <strain evidence="2 3">CBS 102.13</strain>
    </source>
</reference>
<protein>
    <recommendedName>
        <fullName evidence="4">Transmembrane protein</fullName>
    </recommendedName>
</protein>